<name>A0A4Z1TAD6_GIAMU</name>
<proteinExistence type="predicted"/>
<dbReference type="Proteomes" id="UP000315496">
    <property type="component" value="Chromosome 1"/>
</dbReference>
<protein>
    <submittedName>
        <fullName evidence="4">Ankyrin repeat protein 2</fullName>
    </submittedName>
</protein>
<evidence type="ECO:0000259" key="3">
    <source>
        <dbReference type="PROSITE" id="PS50089"/>
    </source>
</evidence>
<feature type="repeat" description="ANK" evidence="1">
    <location>
        <begin position="384"/>
        <end position="416"/>
    </location>
</feature>
<dbReference type="InterPro" id="IPR001841">
    <property type="entry name" value="Znf_RING"/>
</dbReference>
<evidence type="ECO:0000256" key="1">
    <source>
        <dbReference type="PROSITE-ProRule" id="PRU00023"/>
    </source>
</evidence>
<gene>
    <name evidence="4" type="ORF">GMRT_20265</name>
</gene>
<dbReference type="PANTHER" id="PTHR24120">
    <property type="entry name" value="GH07239P"/>
    <property type="match status" value="1"/>
</dbReference>
<dbReference type="VEuPathDB" id="GiardiaDB:GMRT_20265"/>
<dbReference type="OrthoDB" id="195446at2759"/>
<dbReference type="EMBL" id="VDLU01000001">
    <property type="protein sequence ID" value="TNJ29481.1"/>
    <property type="molecule type" value="Genomic_DNA"/>
</dbReference>
<dbReference type="Pfam" id="PF12796">
    <property type="entry name" value="Ank_2"/>
    <property type="match status" value="6"/>
</dbReference>
<keyword evidence="2" id="KW-0479">Metal-binding</keyword>
<keyword evidence="5" id="KW-1185">Reference proteome</keyword>
<dbReference type="InterPro" id="IPR036770">
    <property type="entry name" value="Ankyrin_rpt-contain_sf"/>
</dbReference>
<dbReference type="PANTHER" id="PTHR24120:SF4">
    <property type="entry name" value="GH07239P"/>
    <property type="match status" value="1"/>
</dbReference>
<evidence type="ECO:0000256" key="2">
    <source>
        <dbReference type="PROSITE-ProRule" id="PRU00175"/>
    </source>
</evidence>
<dbReference type="InterPro" id="IPR013083">
    <property type="entry name" value="Znf_RING/FYVE/PHD"/>
</dbReference>
<dbReference type="Gene3D" id="1.25.40.20">
    <property type="entry name" value="Ankyrin repeat-containing domain"/>
    <property type="match status" value="6"/>
</dbReference>
<dbReference type="Gene3D" id="3.30.40.10">
    <property type="entry name" value="Zinc/RING finger domain, C3HC4 (zinc finger)"/>
    <property type="match status" value="1"/>
</dbReference>
<dbReference type="PROSITE" id="PS50088">
    <property type="entry name" value="ANK_REPEAT"/>
    <property type="match status" value="1"/>
</dbReference>
<evidence type="ECO:0000313" key="4">
    <source>
        <dbReference type="EMBL" id="TNJ29481.1"/>
    </source>
</evidence>
<dbReference type="PROSITE" id="PS50089">
    <property type="entry name" value="ZF_RING_2"/>
    <property type="match status" value="1"/>
</dbReference>
<dbReference type="SUPFAM" id="SSF48403">
    <property type="entry name" value="Ankyrin repeat"/>
    <property type="match status" value="3"/>
</dbReference>
<reference evidence="4 5" key="1">
    <citation type="submission" date="2019-05" db="EMBL/GenBank/DDBJ databases">
        <title>The compact genome of Giardia muris reveals important steps in the evolution of intestinal protozoan parasites.</title>
        <authorList>
            <person name="Xu F."/>
            <person name="Jimenez-Gonzalez A."/>
            <person name="Einarsson E."/>
            <person name="Astvaldsson A."/>
            <person name="Peirasmaki D."/>
            <person name="Eckmann L."/>
            <person name="Andersson J.O."/>
            <person name="Svard S.G."/>
            <person name="Jerlstrom-Hultqvist J."/>
        </authorList>
    </citation>
    <scope>NUCLEOTIDE SEQUENCE [LARGE SCALE GENOMIC DNA]</scope>
    <source>
        <strain evidence="4 5">Roberts-Thomson</strain>
    </source>
</reference>
<dbReference type="GO" id="GO:0008270">
    <property type="term" value="F:zinc ion binding"/>
    <property type="evidence" value="ECO:0007669"/>
    <property type="project" value="UniProtKB-KW"/>
</dbReference>
<organism evidence="4 5">
    <name type="scientific">Giardia muris</name>
    <dbReference type="NCBI Taxonomy" id="5742"/>
    <lineage>
        <taxon>Eukaryota</taxon>
        <taxon>Metamonada</taxon>
        <taxon>Diplomonadida</taxon>
        <taxon>Hexamitidae</taxon>
        <taxon>Giardiinae</taxon>
        <taxon>Giardia</taxon>
    </lineage>
</organism>
<keyword evidence="2" id="KW-0862">Zinc</keyword>
<sequence>MLTELMRAIEKRNLSTVHTHLSLVGLHDNDGLTALMYASREAFLEAIPILLEHEAGLRDTSGNTALILAAIIGEPRPLPLLLPVEMSLVDNNGWTALMWAAWRGHSDCAYLLLPEAGNTAKKEWDGHLPGTTALMLAVKAECIPIIVLLLPFERGLRDVAGRSALWYAQNGGNSHIISLLEAEDLDCIERSLPPNELFPSLITAAITCDTQMAKDHLDEAGRRYVSGQTALMYAVRYGHLGIVTLLRDFELGLRDDDGRTALELAIEHGRYEIALELACEYEDSNISMTMLHIAARAGDLDALRRFSTYSGRRDDEGWTALMRASEAKHKECVELLLAEARMQTTLDQYLFPIGTTALHIAAAVGALHCVEALMVKEDDLRNKLGQTALIQAATHGHCEIVKLLLHQAGHQDAYGRTALMQAAVHNMADVIPLLLDQEKGFLDNSGHTALYFAMINNNEACAKLLLDEALVPDPNGETVFEALASLRPNIIRVLFEQLHAEGKEHLFFTAPEISDTSAWTVFKKVYDLPANTSDLIASVAAGCPYRARHCLYQIEMRDLKGRTALMYAAAAGNESLVSILSPWKGAVDNRGWSALMYALEAGQESCAELLLEEAGIGSSVYGYGFPLRTTALMIAMSRGLQCPSLIKNLRAKEEGLSDIYGWTALMNALHCNNIEGAWLLLNEAGRVSTCRAHGFPSGTSALMLAALIDSSELLYQLRKKELGIQDALGDTALIWALRCNNMANARLLIDEVIVHDEQGRSQLERIMDLADRKPEAFDGIYSSVCHPGLQACYMELRPLLQNTLRRHIVCRLKELSRERLLSRFRALPSGDLMLLDVISAVVLGEPGSIQGLDDFLENLEEKWQEHEACIICFAKQVNTVLLPCRHLIACDICAGRLTSICPYCRCSVTSTTVLSPL</sequence>
<accession>A0A4Z1TAD6</accession>
<feature type="domain" description="RING-type" evidence="3">
    <location>
        <begin position="869"/>
        <end position="905"/>
    </location>
</feature>
<dbReference type="SMART" id="SM00248">
    <property type="entry name" value="ANK"/>
    <property type="match status" value="17"/>
</dbReference>
<comment type="caution">
    <text evidence="4">The sequence shown here is derived from an EMBL/GenBank/DDBJ whole genome shotgun (WGS) entry which is preliminary data.</text>
</comment>
<dbReference type="SUPFAM" id="SSF57850">
    <property type="entry name" value="RING/U-box"/>
    <property type="match status" value="1"/>
</dbReference>
<dbReference type="AlphaFoldDB" id="A0A4Z1TAD6"/>
<keyword evidence="1" id="KW-0040">ANK repeat</keyword>
<keyword evidence="2" id="KW-0863">Zinc-finger</keyword>
<dbReference type="InterPro" id="IPR002110">
    <property type="entry name" value="Ankyrin_rpt"/>
</dbReference>
<evidence type="ECO:0000313" key="5">
    <source>
        <dbReference type="Proteomes" id="UP000315496"/>
    </source>
</evidence>
<dbReference type="Pfam" id="PF13920">
    <property type="entry name" value="zf-C3HC4_3"/>
    <property type="match status" value="1"/>
</dbReference>